<gene>
    <name evidence="2" type="ORF">GUJ93_ZPchr0010g7421</name>
</gene>
<feature type="compositionally biased region" description="Basic residues" evidence="1">
    <location>
        <begin position="28"/>
        <end position="39"/>
    </location>
</feature>
<accession>A0A8J5SZ53</accession>
<reference evidence="2" key="1">
    <citation type="journal article" date="2021" name="bioRxiv">
        <title>Whole Genome Assembly and Annotation of Northern Wild Rice, Zizania palustris L., Supports a Whole Genome Duplication in the Zizania Genus.</title>
        <authorList>
            <person name="Haas M."/>
            <person name="Kono T."/>
            <person name="Macchietto M."/>
            <person name="Millas R."/>
            <person name="McGilp L."/>
            <person name="Shao M."/>
            <person name="Duquette J."/>
            <person name="Hirsch C.N."/>
            <person name="Kimball J."/>
        </authorList>
    </citation>
    <scope>NUCLEOTIDE SEQUENCE</scope>
    <source>
        <tissue evidence="2">Fresh leaf tissue</tissue>
    </source>
</reference>
<sequence>MGVAPPRRSGPRDLATSGSAVCTPRIRTVPRPRRARRSTWRTLRASAPTLPQGQGQGLRPSKSVAKLESLERAERAALAPAVVLKTRFYILVWYAFSTCLTLYNKTLLGDKLGNFPTPLLMNTVHFALQAALSKMILLFQSKGLDNAVEMGWKDYFMRCATRRPTAGVDCEGVRGTGS</sequence>
<dbReference type="EMBL" id="JAAALK010000082">
    <property type="protein sequence ID" value="KAG8083900.1"/>
    <property type="molecule type" value="Genomic_DNA"/>
</dbReference>
<feature type="region of interest" description="Disordered" evidence="1">
    <location>
        <begin position="1"/>
        <end position="39"/>
    </location>
</feature>
<dbReference type="AlphaFoldDB" id="A0A8J5SZ53"/>
<dbReference type="OrthoDB" id="18894at2759"/>
<organism evidence="2 3">
    <name type="scientific">Zizania palustris</name>
    <name type="common">Northern wild rice</name>
    <dbReference type="NCBI Taxonomy" id="103762"/>
    <lineage>
        <taxon>Eukaryota</taxon>
        <taxon>Viridiplantae</taxon>
        <taxon>Streptophyta</taxon>
        <taxon>Embryophyta</taxon>
        <taxon>Tracheophyta</taxon>
        <taxon>Spermatophyta</taxon>
        <taxon>Magnoliopsida</taxon>
        <taxon>Liliopsida</taxon>
        <taxon>Poales</taxon>
        <taxon>Poaceae</taxon>
        <taxon>BOP clade</taxon>
        <taxon>Oryzoideae</taxon>
        <taxon>Oryzeae</taxon>
        <taxon>Zizaniinae</taxon>
        <taxon>Zizania</taxon>
    </lineage>
</organism>
<name>A0A8J5SZ53_ZIZPA</name>
<evidence type="ECO:0008006" key="4">
    <source>
        <dbReference type="Google" id="ProtNLM"/>
    </source>
</evidence>
<keyword evidence="3" id="KW-1185">Reference proteome</keyword>
<protein>
    <recommendedName>
        <fullName evidence="4">Sugar phosphate transporter domain-containing protein</fullName>
    </recommendedName>
</protein>
<dbReference type="Proteomes" id="UP000729402">
    <property type="component" value="Unassembled WGS sequence"/>
</dbReference>
<evidence type="ECO:0000256" key="1">
    <source>
        <dbReference type="SAM" id="MobiDB-lite"/>
    </source>
</evidence>
<reference evidence="2" key="2">
    <citation type="submission" date="2021-02" db="EMBL/GenBank/DDBJ databases">
        <authorList>
            <person name="Kimball J.A."/>
            <person name="Haas M.W."/>
            <person name="Macchietto M."/>
            <person name="Kono T."/>
            <person name="Duquette J."/>
            <person name="Shao M."/>
        </authorList>
    </citation>
    <scope>NUCLEOTIDE SEQUENCE</scope>
    <source>
        <tissue evidence="2">Fresh leaf tissue</tissue>
    </source>
</reference>
<proteinExistence type="predicted"/>
<evidence type="ECO:0000313" key="3">
    <source>
        <dbReference type="Proteomes" id="UP000729402"/>
    </source>
</evidence>
<evidence type="ECO:0000313" key="2">
    <source>
        <dbReference type="EMBL" id="KAG8083900.1"/>
    </source>
</evidence>
<comment type="caution">
    <text evidence="2">The sequence shown here is derived from an EMBL/GenBank/DDBJ whole genome shotgun (WGS) entry which is preliminary data.</text>
</comment>